<dbReference type="PANTHER" id="PTHR43163">
    <property type="entry name" value="DIPEPTIDE TRANSPORT SYSTEM PERMEASE PROTEIN DPPB-RELATED"/>
    <property type="match status" value="1"/>
</dbReference>
<evidence type="ECO:0000256" key="7">
    <source>
        <dbReference type="SAM" id="Phobius"/>
    </source>
</evidence>
<feature type="transmembrane region" description="Helical" evidence="7">
    <location>
        <begin position="177"/>
        <end position="196"/>
    </location>
</feature>
<dbReference type="SUPFAM" id="SSF161098">
    <property type="entry name" value="MetI-like"/>
    <property type="match status" value="1"/>
</dbReference>
<keyword evidence="6 7" id="KW-0472">Membrane</keyword>
<feature type="transmembrane region" description="Helical" evidence="7">
    <location>
        <begin position="280"/>
        <end position="306"/>
    </location>
</feature>
<gene>
    <name evidence="9" type="ORF">METZ01_LOCUS65822</name>
</gene>
<evidence type="ECO:0000256" key="1">
    <source>
        <dbReference type="ARBA" id="ARBA00004651"/>
    </source>
</evidence>
<organism evidence="9">
    <name type="scientific">marine metagenome</name>
    <dbReference type="NCBI Taxonomy" id="408172"/>
    <lineage>
        <taxon>unclassified sequences</taxon>
        <taxon>metagenomes</taxon>
        <taxon>ecological metagenomes</taxon>
    </lineage>
</organism>
<feature type="transmembrane region" description="Helical" evidence="7">
    <location>
        <begin position="233"/>
        <end position="260"/>
    </location>
</feature>
<dbReference type="EMBL" id="UINC01004252">
    <property type="protein sequence ID" value="SVA12968.1"/>
    <property type="molecule type" value="Genomic_DNA"/>
</dbReference>
<keyword evidence="4 7" id="KW-0812">Transmembrane</keyword>
<evidence type="ECO:0000256" key="4">
    <source>
        <dbReference type="ARBA" id="ARBA00022692"/>
    </source>
</evidence>
<evidence type="ECO:0000256" key="2">
    <source>
        <dbReference type="ARBA" id="ARBA00022448"/>
    </source>
</evidence>
<dbReference type="Gene3D" id="1.10.3720.10">
    <property type="entry name" value="MetI-like"/>
    <property type="match status" value="1"/>
</dbReference>
<dbReference type="CDD" id="cd06261">
    <property type="entry name" value="TM_PBP2"/>
    <property type="match status" value="1"/>
</dbReference>
<keyword evidence="5 7" id="KW-1133">Transmembrane helix</keyword>
<feature type="transmembrane region" description="Helical" evidence="7">
    <location>
        <begin position="9"/>
        <end position="30"/>
    </location>
</feature>
<dbReference type="AlphaFoldDB" id="A0A381TBI6"/>
<sequence length="314" mass="34442">MLTYIFKRLLLSCLITVLAVTLLFIIIHAIPGDPVSTMLGPRATPGLRAALEERMGLNEPLIYQIVYFFGNLLTGDLGIDVFTNRPVTTIISEQLNYTLVLIFASITWSASLGIFLGCYSAIKRNTLADKISAILSVSFIAAPSFVVSLYSLLFFAVSLRLLPAIGAGDHGDWWDQFLHLILPAFSIGLSWVGYIARLVRASMLETMGENHIRTAKAFGLPNRWITYRYALRLAILPTITVIGVGMGFLLSAAVFAEIVFSRPGLGKLVIDSISTRNYPIVMGSVLVSTIIFVASTTLSDIINAILDPRIRKQL</sequence>
<dbReference type="PROSITE" id="PS50928">
    <property type="entry name" value="ABC_TM1"/>
    <property type="match status" value="1"/>
</dbReference>
<evidence type="ECO:0000256" key="3">
    <source>
        <dbReference type="ARBA" id="ARBA00022475"/>
    </source>
</evidence>
<keyword evidence="3" id="KW-1003">Cell membrane</keyword>
<dbReference type="Pfam" id="PF00528">
    <property type="entry name" value="BPD_transp_1"/>
    <property type="match status" value="1"/>
</dbReference>
<feature type="domain" description="ABC transmembrane type-1" evidence="8">
    <location>
        <begin position="95"/>
        <end position="303"/>
    </location>
</feature>
<reference evidence="9" key="1">
    <citation type="submission" date="2018-05" db="EMBL/GenBank/DDBJ databases">
        <authorList>
            <person name="Lanie J.A."/>
            <person name="Ng W.-L."/>
            <person name="Kazmierczak K.M."/>
            <person name="Andrzejewski T.M."/>
            <person name="Davidsen T.M."/>
            <person name="Wayne K.J."/>
            <person name="Tettelin H."/>
            <person name="Glass J.I."/>
            <person name="Rusch D."/>
            <person name="Podicherti R."/>
            <person name="Tsui H.-C.T."/>
            <person name="Winkler M.E."/>
        </authorList>
    </citation>
    <scope>NUCLEOTIDE SEQUENCE</scope>
</reference>
<evidence type="ECO:0000256" key="5">
    <source>
        <dbReference type="ARBA" id="ARBA00022989"/>
    </source>
</evidence>
<dbReference type="InterPro" id="IPR000515">
    <property type="entry name" value="MetI-like"/>
</dbReference>
<dbReference type="PANTHER" id="PTHR43163:SF6">
    <property type="entry name" value="DIPEPTIDE TRANSPORT SYSTEM PERMEASE PROTEIN DPPB-RELATED"/>
    <property type="match status" value="1"/>
</dbReference>
<accession>A0A381TBI6</accession>
<evidence type="ECO:0000256" key="6">
    <source>
        <dbReference type="ARBA" id="ARBA00023136"/>
    </source>
</evidence>
<dbReference type="InterPro" id="IPR035906">
    <property type="entry name" value="MetI-like_sf"/>
</dbReference>
<feature type="transmembrane region" description="Helical" evidence="7">
    <location>
        <begin position="97"/>
        <end position="122"/>
    </location>
</feature>
<comment type="subcellular location">
    <subcellularLocation>
        <location evidence="1">Cell membrane</location>
        <topology evidence="1">Multi-pass membrane protein</topology>
    </subcellularLocation>
</comment>
<feature type="transmembrane region" description="Helical" evidence="7">
    <location>
        <begin position="134"/>
        <end position="157"/>
    </location>
</feature>
<protein>
    <recommendedName>
        <fullName evidence="8">ABC transmembrane type-1 domain-containing protein</fullName>
    </recommendedName>
</protein>
<evidence type="ECO:0000313" key="9">
    <source>
        <dbReference type="EMBL" id="SVA12968.1"/>
    </source>
</evidence>
<dbReference type="Pfam" id="PF19300">
    <property type="entry name" value="BPD_transp_1_N"/>
    <property type="match status" value="1"/>
</dbReference>
<proteinExistence type="predicted"/>
<dbReference type="GO" id="GO:0005886">
    <property type="term" value="C:plasma membrane"/>
    <property type="evidence" value="ECO:0007669"/>
    <property type="project" value="UniProtKB-SubCell"/>
</dbReference>
<keyword evidence="2" id="KW-0813">Transport</keyword>
<dbReference type="InterPro" id="IPR045621">
    <property type="entry name" value="BPD_transp_1_N"/>
</dbReference>
<dbReference type="GO" id="GO:0055085">
    <property type="term" value="P:transmembrane transport"/>
    <property type="evidence" value="ECO:0007669"/>
    <property type="project" value="InterPro"/>
</dbReference>
<evidence type="ECO:0000259" key="8">
    <source>
        <dbReference type="PROSITE" id="PS50928"/>
    </source>
</evidence>
<name>A0A381TBI6_9ZZZZ</name>